<proteinExistence type="predicted"/>
<dbReference type="PANTHER" id="PTHR34388">
    <property type="entry name" value="DNA POLYMERASE III SUBUNIT DELTA"/>
    <property type="match status" value="1"/>
</dbReference>
<protein>
    <recommendedName>
        <fullName evidence="7">DNA polymerase III delta N-terminal domain-containing protein</fullName>
    </recommendedName>
</protein>
<evidence type="ECO:0000256" key="4">
    <source>
        <dbReference type="ARBA" id="ARBA00022932"/>
    </source>
</evidence>
<keyword evidence="1" id="KW-0808">Transferase</keyword>
<gene>
    <name evidence="5" type="ORF">UY23_C0001G0161</name>
</gene>
<name>A0A0G1XB60_9BACT</name>
<evidence type="ECO:0008006" key="7">
    <source>
        <dbReference type="Google" id="ProtNLM"/>
    </source>
</evidence>
<evidence type="ECO:0000256" key="1">
    <source>
        <dbReference type="ARBA" id="ARBA00022679"/>
    </source>
</evidence>
<dbReference type="Gene3D" id="1.10.8.60">
    <property type="match status" value="1"/>
</dbReference>
<evidence type="ECO:0000313" key="6">
    <source>
        <dbReference type="Proteomes" id="UP000034956"/>
    </source>
</evidence>
<sequence length="268" mass="30807">MIIFLYGEDSYRRHQKLGELIAAYKTKHENIDFLQVDLGAAPEDWQKGRDFLAQPSMFVDSKILVVKESNGVDEKDWRSALKAELENPKTFILISDTKKPPRSLDFLLKPPVQTQLFEELTGEALNGFMKKEAAKHDLVFTPEAWRFLNAHLLKQGERSWILENELQKIALANFQKPVSLVDLQKAIRPAASDFSFLKTKNIFFERTVGRRLFWLEDLIMTKEEPAYLFNLLAYQAQGKDLGRFAEYDVSIKSGGLEYEEALLAFVLG</sequence>
<dbReference type="PANTHER" id="PTHR34388:SF1">
    <property type="entry name" value="DNA POLYMERASE III SUBUNIT DELTA"/>
    <property type="match status" value="1"/>
</dbReference>
<evidence type="ECO:0000256" key="2">
    <source>
        <dbReference type="ARBA" id="ARBA00022695"/>
    </source>
</evidence>
<keyword evidence="4" id="KW-0239">DNA-directed DNA polymerase</keyword>
<dbReference type="InterPro" id="IPR005790">
    <property type="entry name" value="DNA_polIII_delta"/>
</dbReference>
<dbReference type="GO" id="GO:0003887">
    <property type="term" value="F:DNA-directed DNA polymerase activity"/>
    <property type="evidence" value="ECO:0007669"/>
    <property type="project" value="UniProtKB-KW"/>
</dbReference>
<dbReference type="GO" id="GO:0006261">
    <property type="term" value="P:DNA-templated DNA replication"/>
    <property type="evidence" value="ECO:0007669"/>
    <property type="project" value="TreeGrafter"/>
</dbReference>
<reference evidence="5 6" key="1">
    <citation type="journal article" date="2015" name="Nature">
        <title>rRNA introns, odd ribosomes, and small enigmatic genomes across a large radiation of phyla.</title>
        <authorList>
            <person name="Brown C.T."/>
            <person name="Hug L.A."/>
            <person name="Thomas B.C."/>
            <person name="Sharon I."/>
            <person name="Castelle C.J."/>
            <person name="Singh A."/>
            <person name="Wilkins M.J."/>
            <person name="Williams K.H."/>
            <person name="Banfield J.F."/>
        </authorList>
    </citation>
    <scope>NUCLEOTIDE SEQUENCE [LARGE SCALE GENOMIC DNA]</scope>
</reference>
<dbReference type="NCBIfam" id="TIGR01128">
    <property type="entry name" value="holA"/>
    <property type="match status" value="1"/>
</dbReference>
<evidence type="ECO:0000313" key="5">
    <source>
        <dbReference type="EMBL" id="KKU91555.1"/>
    </source>
</evidence>
<dbReference type="GO" id="GO:0003677">
    <property type="term" value="F:DNA binding"/>
    <property type="evidence" value="ECO:0007669"/>
    <property type="project" value="InterPro"/>
</dbReference>
<dbReference type="AlphaFoldDB" id="A0A0G1XB60"/>
<dbReference type="GO" id="GO:0009360">
    <property type="term" value="C:DNA polymerase III complex"/>
    <property type="evidence" value="ECO:0007669"/>
    <property type="project" value="TreeGrafter"/>
</dbReference>
<evidence type="ECO:0000256" key="3">
    <source>
        <dbReference type="ARBA" id="ARBA00022705"/>
    </source>
</evidence>
<keyword evidence="3" id="KW-0235">DNA replication</keyword>
<dbReference type="Proteomes" id="UP000034956">
    <property type="component" value="Unassembled WGS sequence"/>
</dbReference>
<accession>A0A0G1XB60</accession>
<organism evidence="5 6">
    <name type="scientific">Candidatus Jorgensenbacteria bacterium GW2011_GWA1_48_11</name>
    <dbReference type="NCBI Taxonomy" id="1618660"/>
    <lineage>
        <taxon>Bacteria</taxon>
        <taxon>Candidatus Joergenseniibacteriota</taxon>
    </lineage>
</organism>
<comment type="caution">
    <text evidence="5">The sequence shown here is derived from an EMBL/GenBank/DDBJ whole genome shotgun (WGS) entry which is preliminary data.</text>
</comment>
<dbReference type="Gene3D" id="3.40.50.300">
    <property type="entry name" value="P-loop containing nucleotide triphosphate hydrolases"/>
    <property type="match status" value="1"/>
</dbReference>
<dbReference type="EMBL" id="LCPF01000001">
    <property type="protein sequence ID" value="KKU91555.1"/>
    <property type="molecule type" value="Genomic_DNA"/>
</dbReference>
<dbReference type="SUPFAM" id="SSF52540">
    <property type="entry name" value="P-loop containing nucleoside triphosphate hydrolases"/>
    <property type="match status" value="1"/>
</dbReference>
<keyword evidence="2" id="KW-0548">Nucleotidyltransferase</keyword>
<dbReference type="InterPro" id="IPR027417">
    <property type="entry name" value="P-loop_NTPase"/>
</dbReference>